<dbReference type="GeneTree" id="ENSGT00390000018665"/>
<dbReference type="GO" id="GO:0005634">
    <property type="term" value="C:nucleus"/>
    <property type="evidence" value="ECO:0007669"/>
    <property type="project" value="InterPro"/>
</dbReference>
<dbReference type="AlphaFoldDB" id="W5NLL7"/>
<dbReference type="GO" id="GO:0000444">
    <property type="term" value="C:MIS12/MIND type complex"/>
    <property type="evidence" value="ECO:0000318"/>
    <property type="project" value="GO_Central"/>
</dbReference>
<dbReference type="STRING" id="7918.ENSLOCP00000021526"/>
<dbReference type="HOGENOM" id="CLU_097032_0_0_1"/>
<comment type="subcellular location">
    <subcellularLocation>
        <location evidence="1">Chromosome</location>
        <location evidence="1">Centromere</location>
        <location evidence="1">Kinetochore</location>
    </subcellularLocation>
</comment>
<keyword evidence="8" id="KW-0175">Coiled coil</keyword>
<evidence type="ECO:0000256" key="10">
    <source>
        <dbReference type="ARBA" id="ARBA00023328"/>
    </source>
</evidence>
<sequence length="213" mass="23845">AGPLPSALAESLKLYEAQFFGFTPQTCMLRVYNAFQDSLYEIMLIVETVLVKKIRGPEAAGEVDSQTRQRTQKLLTFLQKRISRLTGRMERFLQSSVLQVPANVLLPEDAAHQQHPRGRERLVKLEAELAALQLRYQAEVGARQALLAELEEQEAVQAELAGLLKCISEVRAAYARGGMGWVQESFTYVLKTARRIQDALKEIGSKAEGLDEL</sequence>
<dbReference type="Pfam" id="PF05859">
    <property type="entry name" value="Mis12"/>
    <property type="match status" value="1"/>
</dbReference>
<keyword evidence="12" id="KW-1185">Reference proteome</keyword>
<dbReference type="Proteomes" id="UP000018468">
    <property type="component" value="Linkage group LG22"/>
</dbReference>
<proteinExistence type="inferred from homology"/>
<reference evidence="11" key="2">
    <citation type="submission" date="2025-08" db="UniProtKB">
        <authorList>
            <consortium name="Ensembl"/>
        </authorList>
    </citation>
    <scope>IDENTIFICATION</scope>
</reference>
<reference evidence="12" key="1">
    <citation type="submission" date="2011-12" db="EMBL/GenBank/DDBJ databases">
        <title>The Draft Genome of Lepisosteus oculatus.</title>
        <authorList>
            <consortium name="The Broad Institute Genome Assembly &amp; Analysis Group"/>
            <consortium name="Computational R&amp;D Group"/>
            <consortium name="and Sequencing Platform"/>
            <person name="Di Palma F."/>
            <person name="Alfoldi J."/>
            <person name="Johnson J."/>
            <person name="Berlin A."/>
            <person name="Gnerre S."/>
            <person name="Jaffe D."/>
            <person name="MacCallum I."/>
            <person name="Young S."/>
            <person name="Walker B.J."/>
            <person name="Lander E.S."/>
            <person name="Lindblad-Toh K."/>
        </authorList>
    </citation>
    <scope>NUCLEOTIDE SEQUENCE [LARGE SCALE GENOMIC DNA]</scope>
</reference>
<dbReference type="GO" id="GO:0000070">
    <property type="term" value="P:mitotic sister chromatid segregation"/>
    <property type="evidence" value="ECO:0000318"/>
    <property type="project" value="GO_Central"/>
</dbReference>
<dbReference type="InterPro" id="IPR008685">
    <property type="entry name" value="Centromere_Mis12"/>
</dbReference>
<evidence type="ECO:0000256" key="9">
    <source>
        <dbReference type="ARBA" id="ARBA00023306"/>
    </source>
</evidence>
<dbReference type="OMA" id="DYLFEMM"/>
<keyword evidence="9" id="KW-0131">Cell cycle</keyword>
<evidence type="ECO:0000256" key="1">
    <source>
        <dbReference type="ARBA" id="ARBA00004629"/>
    </source>
</evidence>
<evidence type="ECO:0000256" key="5">
    <source>
        <dbReference type="ARBA" id="ARBA00022618"/>
    </source>
</evidence>
<organism evidence="11 12">
    <name type="scientific">Lepisosteus oculatus</name>
    <name type="common">Spotted gar</name>
    <dbReference type="NCBI Taxonomy" id="7918"/>
    <lineage>
        <taxon>Eukaryota</taxon>
        <taxon>Metazoa</taxon>
        <taxon>Chordata</taxon>
        <taxon>Craniata</taxon>
        <taxon>Vertebrata</taxon>
        <taxon>Euteleostomi</taxon>
        <taxon>Actinopterygii</taxon>
        <taxon>Neopterygii</taxon>
        <taxon>Holostei</taxon>
        <taxon>Semionotiformes</taxon>
        <taxon>Lepisosteidae</taxon>
        <taxon>Lepisosteus</taxon>
    </lineage>
</organism>
<dbReference type="InParanoid" id="W5NLL7"/>
<dbReference type="Ensembl" id="ENSLOCT00000021563.1">
    <property type="protein sequence ID" value="ENSLOCP00000021526.1"/>
    <property type="gene ID" value="ENSLOCG00000017421.1"/>
</dbReference>
<dbReference type="GO" id="GO:0051301">
    <property type="term" value="P:cell division"/>
    <property type="evidence" value="ECO:0007669"/>
    <property type="project" value="UniProtKB-KW"/>
</dbReference>
<dbReference type="GO" id="GO:0051382">
    <property type="term" value="P:kinetochore assembly"/>
    <property type="evidence" value="ECO:0000318"/>
    <property type="project" value="GO_Central"/>
</dbReference>
<evidence type="ECO:0000313" key="11">
    <source>
        <dbReference type="Ensembl" id="ENSLOCP00000021526.1"/>
    </source>
</evidence>
<keyword evidence="6" id="KW-0498">Mitosis</keyword>
<dbReference type="Bgee" id="ENSLOCG00000017421">
    <property type="expression patterns" value="Expressed in ovary and 8 other cell types or tissues"/>
</dbReference>
<keyword evidence="5" id="KW-0132">Cell division</keyword>
<accession>W5NLL7</accession>
<dbReference type="PANTHER" id="PTHR14527">
    <property type="entry name" value="PROTEIN MIS12 HOMOLOG"/>
    <property type="match status" value="1"/>
</dbReference>
<dbReference type="PANTHER" id="PTHR14527:SF2">
    <property type="entry name" value="PROTEIN MIS12 HOMOLOG"/>
    <property type="match status" value="1"/>
</dbReference>
<evidence type="ECO:0000313" key="12">
    <source>
        <dbReference type="Proteomes" id="UP000018468"/>
    </source>
</evidence>
<evidence type="ECO:0000256" key="3">
    <source>
        <dbReference type="ARBA" id="ARBA00013793"/>
    </source>
</evidence>
<evidence type="ECO:0000256" key="4">
    <source>
        <dbReference type="ARBA" id="ARBA00022454"/>
    </source>
</evidence>
<evidence type="ECO:0000256" key="7">
    <source>
        <dbReference type="ARBA" id="ARBA00022838"/>
    </source>
</evidence>
<evidence type="ECO:0000256" key="6">
    <source>
        <dbReference type="ARBA" id="ARBA00022776"/>
    </source>
</evidence>
<reference evidence="11" key="3">
    <citation type="submission" date="2025-09" db="UniProtKB">
        <authorList>
            <consortium name="Ensembl"/>
        </authorList>
    </citation>
    <scope>IDENTIFICATION</scope>
</reference>
<dbReference type="eggNOG" id="ENOG502RXZ1">
    <property type="taxonomic scope" value="Eukaryota"/>
</dbReference>
<name>W5NLL7_LEPOC</name>
<evidence type="ECO:0000256" key="2">
    <source>
        <dbReference type="ARBA" id="ARBA00008643"/>
    </source>
</evidence>
<comment type="similarity">
    <text evidence="2">Belongs to the mis12 family.</text>
</comment>
<dbReference type="EMBL" id="AHAT01005644">
    <property type="status" value="NOT_ANNOTATED_CDS"/>
    <property type="molecule type" value="Genomic_DNA"/>
</dbReference>
<evidence type="ECO:0000256" key="8">
    <source>
        <dbReference type="ARBA" id="ARBA00023054"/>
    </source>
</evidence>
<protein>
    <recommendedName>
        <fullName evidence="3">Protein MIS12 homolog</fullName>
    </recommendedName>
</protein>
<keyword evidence="4" id="KW-0158">Chromosome</keyword>
<keyword evidence="10" id="KW-0137">Centromere</keyword>
<keyword evidence="7" id="KW-0995">Kinetochore</keyword>